<proteinExistence type="inferred from homology"/>
<evidence type="ECO:0000256" key="1">
    <source>
        <dbReference type="ARBA" id="ARBA00022980"/>
    </source>
</evidence>
<dbReference type="PROSITE" id="PS00525">
    <property type="entry name" value="RIBOSOMAL_L6_1"/>
    <property type="match status" value="1"/>
</dbReference>
<dbReference type="PANTHER" id="PTHR11655:SF14">
    <property type="entry name" value="LARGE RIBOSOMAL SUBUNIT PROTEIN UL6M"/>
    <property type="match status" value="1"/>
</dbReference>
<accession>A0ABM9NNS3</accession>
<dbReference type="SUPFAM" id="SSF56053">
    <property type="entry name" value="Ribosomal protein L6"/>
    <property type="match status" value="2"/>
</dbReference>
<sequence length="179" mass="20219">MSRVAKTHIIVPVDVNVIINGQIVSIFDKNNKLTKIIHNAVEVKYKNGYITFSIRKGFNNAWMQAGTARSLLNSMIFGIKKGFTKKLQTIGVGYRVTIENNIINLFLGFSHSIKYILPSGITAECPTQTEIILKGIDKQIVGQVAAKLRNYRPPEPYKGKGIRYINEIIRTKEIKNKKK</sequence>
<evidence type="ECO:0000256" key="5">
    <source>
        <dbReference type="RuleBase" id="RU003869"/>
    </source>
</evidence>
<evidence type="ECO:0000259" key="7">
    <source>
        <dbReference type="Pfam" id="PF00347"/>
    </source>
</evidence>
<reference evidence="8" key="1">
    <citation type="submission" date="2024-04" db="EMBL/GenBank/DDBJ databases">
        <authorList>
            <person name="Manzano-Marin A."/>
            <person name="Manzano-Marin A."/>
            <person name="Alejandro Manzano Marin A."/>
        </authorList>
    </citation>
    <scope>NUCLEOTIDE SEQUENCE [LARGE SCALE GENOMIC DNA]</scope>
    <source>
        <strain evidence="8">TABTEA</strain>
    </source>
</reference>
<dbReference type="NCBIfam" id="TIGR03654">
    <property type="entry name" value="L6_bact"/>
    <property type="match status" value="1"/>
</dbReference>
<comment type="function">
    <text evidence="6">This protein binds to the 23S rRNA, and is important in its secondary structure. It is located near the subunit interface in the base of the L7/L12 stalk, and near the tRNA binding site of the peptidyltransferase center.</text>
</comment>
<keyword evidence="9" id="KW-1185">Reference proteome</keyword>
<evidence type="ECO:0000256" key="4">
    <source>
        <dbReference type="NCBIfam" id="TIGR03654"/>
    </source>
</evidence>
<keyword evidence="6" id="KW-0699">rRNA-binding</keyword>
<name>A0ABM9NNS3_9GAMM</name>
<feature type="domain" description="Large ribosomal subunit protein uL6 alpha-beta" evidence="7">
    <location>
        <begin position="11"/>
        <end position="82"/>
    </location>
</feature>
<comment type="similarity">
    <text evidence="5">Belongs to the universal ribosomal protein uL6 family.</text>
</comment>
<dbReference type="InterPro" id="IPR019906">
    <property type="entry name" value="Ribosomal_uL6_bac-type"/>
</dbReference>
<dbReference type="Gene3D" id="3.90.930.12">
    <property type="entry name" value="Ribosomal protein L6, alpha-beta domain"/>
    <property type="match status" value="2"/>
</dbReference>
<keyword evidence="2 5" id="KW-0687">Ribonucleoprotein</keyword>
<dbReference type="PIRSF" id="PIRSF002162">
    <property type="entry name" value="Ribosomal_L6"/>
    <property type="match status" value="1"/>
</dbReference>
<evidence type="ECO:0000256" key="6">
    <source>
        <dbReference type="RuleBase" id="RU003870"/>
    </source>
</evidence>
<feature type="domain" description="Large ribosomal subunit protein uL6 alpha-beta" evidence="7">
    <location>
        <begin position="90"/>
        <end position="164"/>
    </location>
</feature>
<protein>
    <recommendedName>
        <fullName evidence="3 4">50S ribosomal protein L6</fullName>
    </recommendedName>
</protein>
<evidence type="ECO:0000256" key="3">
    <source>
        <dbReference type="ARBA" id="ARBA00035454"/>
    </source>
</evidence>
<evidence type="ECO:0000313" key="8">
    <source>
        <dbReference type="EMBL" id="CAL1329126.1"/>
    </source>
</evidence>
<dbReference type="RefSeq" id="WP_341765179.1">
    <property type="nucleotide sequence ID" value="NZ_OZ034688.1"/>
</dbReference>
<dbReference type="InterPro" id="IPR020040">
    <property type="entry name" value="Ribosomal_uL6_a/b-dom"/>
</dbReference>
<dbReference type="PRINTS" id="PR00059">
    <property type="entry name" value="RIBOSOMALL6"/>
</dbReference>
<dbReference type="Pfam" id="PF00347">
    <property type="entry name" value="Ribosomal_L6"/>
    <property type="match status" value="2"/>
</dbReference>
<dbReference type="EMBL" id="OZ034688">
    <property type="protein sequence ID" value="CAL1329126.1"/>
    <property type="molecule type" value="Genomic_DNA"/>
</dbReference>
<dbReference type="GO" id="GO:0005840">
    <property type="term" value="C:ribosome"/>
    <property type="evidence" value="ECO:0007669"/>
    <property type="project" value="UniProtKB-KW"/>
</dbReference>
<gene>
    <name evidence="8" type="primary">rplF</name>
    <name evidence="8" type="ORF">PRHACTZTBTEA_197</name>
</gene>
<evidence type="ECO:0000256" key="2">
    <source>
        <dbReference type="ARBA" id="ARBA00023274"/>
    </source>
</evidence>
<dbReference type="InterPro" id="IPR000702">
    <property type="entry name" value="Ribosomal_uL6-like"/>
</dbReference>
<keyword evidence="1 5" id="KW-0689">Ribosomal protein</keyword>
<dbReference type="PANTHER" id="PTHR11655">
    <property type="entry name" value="60S/50S RIBOSOMAL PROTEIN L6/L9"/>
    <property type="match status" value="1"/>
</dbReference>
<evidence type="ECO:0000313" key="9">
    <source>
        <dbReference type="Proteomes" id="UP001497533"/>
    </source>
</evidence>
<dbReference type="InterPro" id="IPR002358">
    <property type="entry name" value="Ribosomal_uL6_CS"/>
</dbReference>
<dbReference type="InterPro" id="IPR036789">
    <property type="entry name" value="Ribosomal_uL6-like_a/b-dom_sf"/>
</dbReference>
<organism evidence="8 9">
    <name type="scientific">Candidatus Providencia siddallii</name>
    <dbReference type="NCBI Taxonomy" id="1715285"/>
    <lineage>
        <taxon>Bacteria</taxon>
        <taxon>Pseudomonadati</taxon>
        <taxon>Pseudomonadota</taxon>
        <taxon>Gammaproteobacteria</taxon>
        <taxon>Enterobacterales</taxon>
        <taxon>Morganellaceae</taxon>
        <taxon>Providencia</taxon>
    </lineage>
</organism>
<dbReference type="Proteomes" id="UP001497533">
    <property type="component" value="Chromosome"/>
</dbReference>
<keyword evidence="6" id="KW-0694">RNA-binding</keyword>